<keyword evidence="6" id="KW-0472">Membrane</keyword>
<evidence type="ECO:0000256" key="6">
    <source>
        <dbReference type="SAM" id="Phobius"/>
    </source>
</evidence>
<feature type="compositionally biased region" description="Polar residues" evidence="5">
    <location>
        <begin position="579"/>
        <end position="596"/>
    </location>
</feature>
<feature type="region of interest" description="Disordered" evidence="5">
    <location>
        <begin position="465"/>
        <end position="596"/>
    </location>
</feature>
<dbReference type="InterPro" id="IPR001461">
    <property type="entry name" value="Aspartic_peptidase_A1"/>
</dbReference>
<evidence type="ECO:0000259" key="8">
    <source>
        <dbReference type="PROSITE" id="PS51767"/>
    </source>
</evidence>
<accession>A0AAV9PVV7</accession>
<feature type="chain" id="PRO_5043922802" description="Peptidase A1 domain-containing protein" evidence="7">
    <location>
        <begin position="22"/>
        <end position="596"/>
    </location>
</feature>
<dbReference type="Proteomes" id="UP001345827">
    <property type="component" value="Unassembled WGS sequence"/>
</dbReference>
<keyword evidence="10" id="KW-1185">Reference proteome</keyword>
<evidence type="ECO:0000313" key="9">
    <source>
        <dbReference type="EMBL" id="KAK5528063.1"/>
    </source>
</evidence>
<keyword evidence="6" id="KW-0812">Transmembrane</keyword>
<dbReference type="PROSITE" id="PS00141">
    <property type="entry name" value="ASP_PROTEASE"/>
    <property type="match status" value="1"/>
</dbReference>
<keyword evidence="4" id="KW-0378">Hydrolase</keyword>
<comment type="similarity">
    <text evidence="1 4">Belongs to the peptidase A1 family.</text>
</comment>
<dbReference type="GO" id="GO:0006508">
    <property type="term" value="P:proteolysis"/>
    <property type="evidence" value="ECO:0007669"/>
    <property type="project" value="UniProtKB-KW"/>
</dbReference>
<evidence type="ECO:0000256" key="2">
    <source>
        <dbReference type="ARBA" id="ARBA00022750"/>
    </source>
</evidence>
<keyword evidence="2 4" id="KW-0064">Aspartyl protease</keyword>
<dbReference type="InterPro" id="IPR001969">
    <property type="entry name" value="Aspartic_peptidase_AS"/>
</dbReference>
<proteinExistence type="inferred from homology"/>
<name>A0AAV9PVV7_9PEZI</name>
<evidence type="ECO:0000256" key="3">
    <source>
        <dbReference type="PIRSR" id="PIRSR601461-1"/>
    </source>
</evidence>
<feature type="active site" evidence="3">
    <location>
        <position position="274"/>
    </location>
</feature>
<sequence length="596" mass="62912">MDNRRNSSLLALWLLVSAVYGAVSPMVLDLRAVPRANTGARNKVARRENPVRVDLAFHDNIFYANASLGTPQQHIQFIVDTNSADLLAPAPSDPACDNGACTFGTYKANSSSTYDFLTSNFSTQFGDGSTMKGDYATDVLQIGGVQIDDMRFAVGYEGTLADPIMGIGYYGLEPTANGKYYANLPYRMFDKGLSKVIGYSLFFNRANASADNPGQVIFGGVDTNKFYGTLGTIPISMSQLQYQYVTVQMEGMTVTSSNGTTSNITNKADSVVLDSGTSSLVLGDKQLSRLGEALGGINDTSIGGYFVQRYADLDNATTINFSFGGVNITVPVSDLILPYNNTWAFLNIVSNSGIGIDIIGLPFFRNAYTIFDYSHNQVSVAPLVQNSTSSNITTINENGVTGLVGVSLSSPSGNGGGGLSTGAKAGIGVGVAVGVLFILGLLVLLFLRRRRQQKSRTTAPDAGIIGFKAELPTSEQERQRVENDGASPLTTDREELPGTIKPPPAELYPGINGKSFETQELPGDVPKPHELATNTGVQDGKSGASGHSDSANQGVTDSAASDLTSAAPARAVRDHTHIPPTSHTGSAGSGTQNSKL</sequence>
<protein>
    <recommendedName>
        <fullName evidence="8">Peptidase A1 domain-containing protein</fullName>
    </recommendedName>
</protein>
<dbReference type="AlphaFoldDB" id="A0AAV9PVV7"/>
<evidence type="ECO:0000256" key="7">
    <source>
        <dbReference type="SAM" id="SignalP"/>
    </source>
</evidence>
<keyword evidence="4" id="KW-0645">Protease</keyword>
<dbReference type="SUPFAM" id="SSF50630">
    <property type="entry name" value="Acid proteases"/>
    <property type="match status" value="1"/>
</dbReference>
<feature type="transmembrane region" description="Helical" evidence="6">
    <location>
        <begin position="427"/>
        <end position="447"/>
    </location>
</feature>
<keyword evidence="6" id="KW-1133">Transmembrane helix</keyword>
<evidence type="ECO:0000256" key="4">
    <source>
        <dbReference type="RuleBase" id="RU000454"/>
    </source>
</evidence>
<dbReference type="PROSITE" id="PS51767">
    <property type="entry name" value="PEPTIDASE_A1"/>
    <property type="match status" value="1"/>
</dbReference>
<feature type="compositionally biased region" description="Polar residues" evidence="5">
    <location>
        <begin position="545"/>
        <end position="556"/>
    </location>
</feature>
<dbReference type="Gene3D" id="2.40.70.10">
    <property type="entry name" value="Acid Proteases"/>
    <property type="match status" value="2"/>
</dbReference>
<dbReference type="InterPro" id="IPR033121">
    <property type="entry name" value="PEPTIDASE_A1"/>
</dbReference>
<dbReference type="PANTHER" id="PTHR47966">
    <property type="entry name" value="BETA-SITE APP-CLEAVING ENZYME, ISOFORM A-RELATED"/>
    <property type="match status" value="1"/>
</dbReference>
<dbReference type="Pfam" id="PF00026">
    <property type="entry name" value="Asp"/>
    <property type="match status" value="1"/>
</dbReference>
<feature type="active site" evidence="3">
    <location>
        <position position="80"/>
    </location>
</feature>
<evidence type="ECO:0000313" key="10">
    <source>
        <dbReference type="Proteomes" id="UP001345827"/>
    </source>
</evidence>
<keyword evidence="7" id="KW-0732">Signal</keyword>
<dbReference type="EMBL" id="JAXLQG010000029">
    <property type="protein sequence ID" value="KAK5528063.1"/>
    <property type="molecule type" value="Genomic_DNA"/>
</dbReference>
<comment type="caution">
    <text evidence="9">The sequence shown here is derived from an EMBL/GenBank/DDBJ whole genome shotgun (WGS) entry which is preliminary data.</text>
</comment>
<dbReference type="InterPro" id="IPR021109">
    <property type="entry name" value="Peptidase_aspartic_dom_sf"/>
</dbReference>
<dbReference type="PRINTS" id="PR00792">
    <property type="entry name" value="PEPSIN"/>
</dbReference>
<feature type="signal peptide" evidence="7">
    <location>
        <begin position="1"/>
        <end position="21"/>
    </location>
</feature>
<dbReference type="GO" id="GO:0004190">
    <property type="term" value="F:aspartic-type endopeptidase activity"/>
    <property type="evidence" value="ECO:0007669"/>
    <property type="project" value="UniProtKB-KW"/>
</dbReference>
<organism evidence="9 10">
    <name type="scientific">Vermiconidia calcicola</name>
    <dbReference type="NCBI Taxonomy" id="1690605"/>
    <lineage>
        <taxon>Eukaryota</taxon>
        <taxon>Fungi</taxon>
        <taxon>Dikarya</taxon>
        <taxon>Ascomycota</taxon>
        <taxon>Pezizomycotina</taxon>
        <taxon>Dothideomycetes</taxon>
        <taxon>Dothideomycetidae</taxon>
        <taxon>Mycosphaerellales</taxon>
        <taxon>Extremaceae</taxon>
        <taxon>Vermiconidia</taxon>
    </lineage>
</organism>
<dbReference type="PANTHER" id="PTHR47966:SF65">
    <property type="entry name" value="ASPARTIC-TYPE ENDOPEPTIDASE"/>
    <property type="match status" value="1"/>
</dbReference>
<gene>
    <name evidence="9" type="ORF">LTR25_010729</name>
</gene>
<reference evidence="9 10" key="1">
    <citation type="submission" date="2023-06" db="EMBL/GenBank/DDBJ databases">
        <title>Black Yeasts Isolated from many extreme environments.</title>
        <authorList>
            <person name="Coleine C."/>
            <person name="Stajich J.E."/>
            <person name="Selbmann L."/>
        </authorList>
    </citation>
    <scope>NUCLEOTIDE SEQUENCE [LARGE SCALE GENOMIC DNA]</scope>
    <source>
        <strain evidence="9 10">CCFEE 5887</strain>
    </source>
</reference>
<feature type="domain" description="Peptidase A1" evidence="8">
    <location>
        <begin position="62"/>
        <end position="381"/>
    </location>
</feature>
<evidence type="ECO:0000256" key="5">
    <source>
        <dbReference type="SAM" id="MobiDB-lite"/>
    </source>
</evidence>
<evidence type="ECO:0000256" key="1">
    <source>
        <dbReference type="ARBA" id="ARBA00007447"/>
    </source>
</evidence>
<feature type="compositionally biased region" description="Low complexity" evidence="5">
    <location>
        <begin position="558"/>
        <end position="570"/>
    </location>
</feature>